<dbReference type="EMBL" id="CQAW01000022">
    <property type="protein sequence ID" value="CNI24402.1"/>
    <property type="molecule type" value="Genomic_DNA"/>
</dbReference>
<reference evidence="2" key="1">
    <citation type="submission" date="2015-03" db="EMBL/GenBank/DDBJ databases">
        <authorList>
            <consortium name="Pathogen Informatics"/>
            <person name="Murphy D."/>
        </authorList>
    </citation>
    <scope>NUCLEOTIDE SEQUENCE [LARGE SCALE GENOMIC DNA]</scope>
    <source>
        <strain evidence="2">IP6945</strain>
    </source>
</reference>
<evidence type="ECO:0000313" key="2">
    <source>
        <dbReference type="Proteomes" id="UP000041882"/>
    </source>
</evidence>
<accession>A0A0T9QRX2</accession>
<dbReference type="AlphaFoldDB" id="A0A0T9QRX2"/>
<proteinExistence type="predicted"/>
<dbReference type="Proteomes" id="UP000041882">
    <property type="component" value="Unassembled WGS sequence"/>
</dbReference>
<evidence type="ECO:0000313" key="1">
    <source>
        <dbReference type="EMBL" id="CNI24402.1"/>
    </source>
</evidence>
<keyword evidence="2" id="KW-1185">Reference proteome</keyword>
<dbReference type="RefSeq" id="WP_050116176.1">
    <property type="nucleotide sequence ID" value="NZ_CQAW01000022.1"/>
</dbReference>
<sequence>MSNHRNRQWTLGGLLIVALPALAVGTEPLSTEIGRNPFERISTGSCDDDREKLADWQLQGIVRGADDHFAWVQRAEGQWQKLAIETRLLPHWQVTHISARQVHLQHVNPEKPCSGSSGSVVLSMR</sequence>
<organism evidence="1 2">
    <name type="scientific">Yersinia thracica</name>
    <dbReference type="NCBI Taxonomy" id="2890319"/>
    <lineage>
        <taxon>Bacteria</taxon>
        <taxon>Pseudomonadati</taxon>
        <taxon>Pseudomonadota</taxon>
        <taxon>Gammaproteobacteria</taxon>
        <taxon>Enterobacterales</taxon>
        <taxon>Yersiniaceae</taxon>
        <taxon>Yersinia</taxon>
    </lineage>
</organism>
<name>A0A0T9QRX2_9GAMM</name>
<protein>
    <submittedName>
        <fullName evidence="1">Type IV pilus biogenesis protein PilP</fullName>
    </submittedName>
</protein>
<gene>
    <name evidence="1" type="ORF">ERS008472_03623</name>
</gene>